<protein>
    <submittedName>
        <fullName evidence="6">Phosphoglucosamine mutase</fullName>
        <ecNumber evidence="6">5.4.2.10</ecNumber>
    </submittedName>
</protein>
<dbReference type="AlphaFoldDB" id="A0A645B230"/>
<proteinExistence type="predicted"/>
<dbReference type="EC" id="5.4.2.10" evidence="6"/>
<keyword evidence="4 6" id="KW-0413">Isomerase</keyword>
<dbReference type="Pfam" id="PF00408">
    <property type="entry name" value="PGM_PMM_IV"/>
    <property type="match status" value="1"/>
</dbReference>
<evidence type="ECO:0000313" key="6">
    <source>
        <dbReference type="EMBL" id="MPM59128.1"/>
    </source>
</evidence>
<evidence type="ECO:0000256" key="1">
    <source>
        <dbReference type="ARBA" id="ARBA00022553"/>
    </source>
</evidence>
<keyword evidence="2" id="KW-0479">Metal-binding</keyword>
<dbReference type="GO" id="GO:0008966">
    <property type="term" value="F:phosphoglucosamine mutase activity"/>
    <property type="evidence" value="ECO:0007669"/>
    <property type="project" value="UniProtKB-EC"/>
</dbReference>
<evidence type="ECO:0000256" key="2">
    <source>
        <dbReference type="ARBA" id="ARBA00022723"/>
    </source>
</evidence>
<evidence type="ECO:0000256" key="3">
    <source>
        <dbReference type="ARBA" id="ARBA00022842"/>
    </source>
</evidence>
<dbReference type="InterPro" id="IPR005843">
    <property type="entry name" value="A-D-PHexomutase_C"/>
</dbReference>
<dbReference type="SUPFAM" id="SSF55957">
    <property type="entry name" value="Phosphoglucomutase, C-terminal domain"/>
    <property type="match status" value="1"/>
</dbReference>
<evidence type="ECO:0000259" key="5">
    <source>
        <dbReference type="Pfam" id="PF00408"/>
    </source>
</evidence>
<dbReference type="GO" id="GO:0046872">
    <property type="term" value="F:metal ion binding"/>
    <property type="evidence" value="ECO:0007669"/>
    <property type="project" value="UniProtKB-KW"/>
</dbReference>
<dbReference type="Gene3D" id="3.30.310.50">
    <property type="entry name" value="Alpha-D-phosphohexomutase, C-terminal domain"/>
    <property type="match status" value="1"/>
</dbReference>
<dbReference type="FunFam" id="3.30.310.50:FF:000001">
    <property type="entry name" value="Phosphoglucosamine mutase"/>
    <property type="match status" value="1"/>
</dbReference>
<accession>A0A645B230</accession>
<gene>
    <name evidence="6" type="primary">glmM_28</name>
    <name evidence="6" type="ORF">SDC9_105966</name>
</gene>
<keyword evidence="1" id="KW-0597">Phosphoprotein</keyword>
<dbReference type="InterPro" id="IPR036900">
    <property type="entry name" value="A-D-PHexomutase_C_sf"/>
</dbReference>
<evidence type="ECO:0000256" key="4">
    <source>
        <dbReference type="ARBA" id="ARBA00023235"/>
    </source>
</evidence>
<organism evidence="6">
    <name type="scientific">bioreactor metagenome</name>
    <dbReference type="NCBI Taxonomy" id="1076179"/>
    <lineage>
        <taxon>unclassified sequences</taxon>
        <taxon>metagenomes</taxon>
        <taxon>ecological metagenomes</taxon>
    </lineage>
</organism>
<comment type="caution">
    <text evidence="6">The sequence shown here is derived from an EMBL/GenBank/DDBJ whole genome shotgun (WGS) entry which is preliminary data.</text>
</comment>
<sequence>MKEKNTKLSKLANVMKVMPQVLVNARVAEDKKKAYMEDESIRNKIEDIEKHFDGKGRVLIRPSGTEPLVRVMIEGENLEELKMHANELAALIEVQLNN</sequence>
<reference evidence="6" key="1">
    <citation type="submission" date="2019-08" db="EMBL/GenBank/DDBJ databases">
        <authorList>
            <person name="Kucharzyk K."/>
            <person name="Murdoch R.W."/>
            <person name="Higgins S."/>
            <person name="Loffler F."/>
        </authorList>
    </citation>
    <scope>NUCLEOTIDE SEQUENCE</scope>
</reference>
<dbReference type="EMBL" id="VSSQ01017134">
    <property type="protein sequence ID" value="MPM59128.1"/>
    <property type="molecule type" value="Genomic_DNA"/>
</dbReference>
<name>A0A645B230_9ZZZZ</name>
<keyword evidence="3" id="KW-0460">Magnesium</keyword>
<feature type="domain" description="Alpha-D-phosphohexomutase C-terminal" evidence="5">
    <location>
        <begin position="22"/>
        <end position="90"/>
    </location>
</feature>